<dbReference type="EMBL" id="GL945017">
    <property type="protein sequence ID" value="EGN57677.1"/>
    <property type="molecule type" value="Genomic_DNA"/>
</dbReference>
<protein>
    <recommendedName>
        <fullName evidence="4">EpsG family protein</fullName>
    </recommendedName>
</protein>
<dbReference type="STRING" id="688246.Premu_2292"/>
<organism evidence="2 3">
    <name type="scientific">Hallella multisaccharivorax DSM 17128</name>
    <dbReference type="NCBI Taxonomy" id="688246"/>
    <lineage>
        <taxon>Bacteria</taxon>
        <taxon>Pseudomonadati</taxon>
        <taxon>Bacteroidota</taxon>
        <taxon>Bacteroidia</taxon>
        <taxon>Bacteroidales</taxon>
        <taxon>Prevotellaceae</taxon>
        <taxon>Hallella</taxon>
    </lineage>
</organism>
<feature type="transmembrane region" description="Helical" evidence="1">
    <location>
        <begin position="325"/>
        <end position="344"/>
    </location>
</feature>
<accession>F8N8T2</accession>
<feature type="transmembrane region" description="Helical" evidence="1">
    <location>
        <begin position="241"/>
        <end position="259"/>
    </location>
</feature>
<keyword evidence="1" id="KW-0812">Transmembrane</keyword>
<feature type="transmembrane region" description="Helical" evidence="1">
    <location>
        <begin position="201"/>
        <end position="221"/>
    </location>
</feature>
<proteinExistence type="predicted"/>
<feature type="transmembrane region" description="Helical" evidence="1">
    <location>
        <begin position="99"/>
        <end position="118"/>
    </location>
</feature>
<feature type="transmembrane region" description="Helical" evidence="1">
    <location>
        <begin position="30"/>
        <end position="47"/>
    </location>
</feature>
<dbReference type="RefSeq" id="WP_007575403.1">
    <property type="nucleotide sequence ID" value="NZ_BPTS01000002.1"/>
</dbReference>
<dbReference type="Proteomes" id="UP000002772">
    <property type="component" value="Unassembled WGS sequence"/>
</dbReference>
<keyword evidence="3" id="KW-1185">Reference proteome</keyword>
<dbReference type="AlphaFoldDB" id="F8N8T2"/>
<name>F8N8T2_9BACT</name>
<keyword evidence="1" id="KW-1133">Transmembrane helix</keyword>
<sequence length="390" mass="45162">MWIYLLLFIIPVVWYLSGLAGDDSRVLAVFMAGLALFVGLSDMLGGYDRYIYGEIFDSFANVTTWGGSYAASGVFRMISPVEVGWGGLNIVLSWFTANRYIFILAVTLITYTCLFVSLRRYAVNYPFVLILFLGLWFFFTFTYLRQVLAASVAWLAIPYIIKRKFWKFLPLALITMSLHKSGIIFFPMYFFAAHRYQKRTLFIVVIVTVLIGLTPLPNYLFQTYGDVTNVVHSDYSSMGSMRVEYLLEAVFFLFFLFRLYDTFDQDRTTVVMVNLAFMFCLTLVFFIRSDNGGRLAWYYIIGIICLFSAIGSPENKVSFRAFGPLLVIVSFALFFRIVVAWGALVNPYKSFLTNGVRPNDRICKQYEYDTRYSQDKMYRIPFRLKVNIRQ</sequence>
<dbReference type="HOGENOM" id="CLU_711445_0_0_10"/>
<evidence type="ECO:0008006" key="4">
    <source>
        <dbReference type="Google" id="ProtNLM"/>
    </source>
</evidence>
<dbReference type="Pfam" id="PF14897">
    <property type="entry name" value="EpsG"/>
    <property type="match status" value="1"/>
</dbReference>
<feature type="transmembrane region" description="Helical" evidence="1">
    <location>
        <begin position="59"/>
        <end position="79"/>
    </location>
</feature>
<feature type="transmembrane region" description="Helical" evidence="1">
    <location>
        <begin position="271"/>
        <end position="289"/>
    </location>
</feature>
<reference evidence="3" key="1">
    <citation type="journal article" date="2011" name="Stand. Genomic Sci.">
        <title>Non-contiguous finished genome sequence of the opportunistic oral pathogen Prevotella multisaccharivorax type strain (PPPA20).</title>
        <authorList>
            <person name="Pati A."/>
            <person name="Gronow S."/>
            <person name="Lu M."/>
            <person name="Lapidus A."/>
            <person name="Nolan M."/>
            <person name="Lucas S."/>
            <person name="Hammon N."/>
            <person name="Deshpande S."/>
            <person name="Cheng J.F."/>
            <person name="Tapia R."/>
            <person name="Han C."/>
            <person name="Goodwin L."/>
            <person name="Pitluck S."/>
            <person name="Liolios K."/>
            <person name="Pagani I."/>
            <person name="Mavromatis K."/>
            <person name="Mikhailova N."/>
            <person name="Huntemann M."/>
            <person name="Chen A."/>
            <person name="Palaniappan K."/>
            <person name="Land M."/>
            <person name="Hauser L."/>
            <person name="Detter J.C."/>
            <person name="Brambilla E.M."/>
            <person name="Rohde M."/>
            <person name="Goker M."/>
            <person name="Woyke T."/>
            <person name="Bristow J."/>
            <person name="Eisen J.A."/>
            <person name="Markowitz V."/>
            <person name="Hugenholtz P."/>
            <person name="Kyrpides N.C."/>
            <person name="Klenk H.P."/>
            <person name="Ivanova N."/>
        </authorList>
    </citation>
    <scope>NUCLEOTIDE SEQUENCE [LARGE SCALE GENOMIC DNA]</scope>
    <source>
        <strain evidence="3">DSM 17128</strain>
    </source>
</reference>
<dbReference type="OrthoDB" id="1061912at2"/>
<evidence type="ECO:0000313" key="3">
    <source>
        <dbReference type="Proteomes" id="UP000002772"/>
    </source>
</evidence>
<feature type="transmembrane region" description="Helical" evidence="1">
    <location>
        <begin position="168"/>
        <end position="189"/>
    </location>
</feature>
<evidence type="ECO:0000313" key="2">
    <source>
        <dbReference type="EMBL" id="EGN57677.1"/>
    </source>
</evidence>
<dbReference type="InterPro" id="IPR049458">
    <property type="entry name" value="EpsG-like"/>
</dbReference>
<gene>
    <name evidence="2" type="ORF">Premu_2292</name>
</gene>
<dbReference type="eggNOG" id="ENOG5033A5I">
    <property type="taxonomic scope" value="Bacteria"/>
</dbReference>
<evidence type="ECO:0000256" key="1">
    <source>
        <dbReference type="SAM" id="Phobius"/>
    </source>
</evidence>
<keyword evidence="1" id="KW-0472">Membrane</keyword>
<feature type="transmembrane region" description="Helical" evidence="1">
    <location>
        <begin position="295"/>
        <end position="313"/>
    </location>
</feature>
<feature type="transmembrane region" description="Helical" evidence="1">
    <location>
        <begin position="125"/>
        <end position="148"/>
    </location>
</feature>